<sequence>MSIEHSWYYAPVSLRLDVLPENLSWRASQGGKDLDRNTLEGKTVMAKSHYFSGTWLLSERDSDSPAVIISSSPLLGQYYNEGSGLAAHVKLQASFESGNYHPSLVINVRPLERASQEISRFVHRNFTFWTSGHEYNRKSNIEYSFKTSIDGVDEDSADSLANIAKSKMIKTNLPMTIATIVLSGNVKPPREFAMQLGQVQSGNTPVTILALPFGGLLNHSFQSTGIITYKVKCPTDRSLTVLLLSDTAYIPGMEGGLVIAHQGHNPATTIVMSKVWKNAGLSKSSEKPPALISLGLVAGLLRKNTGEGQLLTIIPWNEILHDITPPSTKSML</sequence>
<name>A0A1E3PK30_9ASCO</name>
<proteinExistence type="predicted"/>
<dbReference type="EMBL" id="KV454409">
    <property type="protein sequence ID" value="ODQ65698.1"/>
    <property type="molecule type" value="Genomic_DNA"/>
</dbReference>
<evidence type="ECO:0000313" key="2">
    <source>
        <dbReference type="Proteomes" id="UP000095009"/>
    </source>
</evidence>
<dbReference type="AlphaFoldDB" id="A0A1E3PK30"/>
<keyword evidence="2" id="KW-1185">Reference proteome</keyword>
<organism evidence="1 2">
    <name type="scientific">Nadsonia fulvescens var. elongata DSM 6958</name>
    <dbReference type="NCBI Taxonomy" id="857566"/>
    <lineage>
        <taxon>Eukaryota</taxon>
        <taxon>Fungi</taxon>
        <taxon>Dikarya</taxon>
        <taxon>Ascomycota</taxon>
        <taxon>Saccharomycotina</taxon>
        <taxon>Dipodascomycetes</taxon>
        <taxon>Dipodascales</taxon>
        <taxon>Dipodascales incertae sedis</taxon>
        <taxon>Nadsonia</taxon>
    </lineage>
</organism>
<dbReference type="Proteomes" id="UP000095009">
    <property type="component" value="Unassembled WGS sequence"/>
</dbReference>
<protein>
    <submittedName>
        <fullName evidence="1">Uncharacterized protein</fullName>
    </submittedName>
</protein>
<evidence type="ECO:0000313" key="1">
    <source>
        <dbReference type="EMBL" id="ODQ65698.1"/>
    </source>
</evidence>
<accession>A0A1E3PK30</accession>
<gene>
    <name evidence="1" type="ORF">NADFUDRAFT_50983</name>
</gene>
<reference evidence="1 2" key="1">
    <citation type="journal article" date="2016" name="Proc. Natl. Acad. Sci. U.S.A.">
        <title>Comparative genomics of biotechnologically important yeasts.</title>
        <authorList>
            <person name="Riley R."/>
            <person name="Haridas S."/>
            <person name="Wolfe K.H."/>
            <person name="Lopes M.R."/>
            <person name="Hittinger C.T."/>
            <person name="Goeker M."/>
            <person name="Salamov A.A."/>
            <person name="Wisecaver J.H."/>
            <person name="Long T.M."/>
            <person name="Calvey C.H."/>
            <person name="Aerts A.L."/>
            <person name="Barry K.W."/>
            <person name="Choi C."/>
            <person name="Clum A."/>
            <person name="Coughlan A.Y."/>
            <person name="Deshpande S."/>
            <person name="Douglass A.P."/>
            <person name="Hanson S.J."/>
            <person name="Klenk H.-P."/>
            <person name="LaButti K.M."/>
            <person name="Lapidus A."/>
            <person name="Lindquist E.A."/>
            <person name="Lipzen A.M."/>
            <person name="Meier-Kolthoff J.P."/>
            <person name="Ohm R.A."/>
            <person name="Otillar R.P."/>
            <person name="Pangilinan J.L."/>
            <person name="Peng Y."/>
            <person name="Rokas A."/>
            <person name="Rosa C.A."/>
            <person name="Scheuner C."/>
            <person name="Sibirny A.A."/>
            <person name="Slot J.C."/>
            <person name="Stielow J.B."/>
            <person name="Sun H."/>
            <person name="Kurtzman C.P."/>
            <person name="Blackwell M."/>
            <person name="Grigoriev I.V."/>
            <person name="Jeffries T.W."/>
        </authorList>
    </citation>
    <scope>NUCLEOTIDE SEQUENCE [LARGE SCALE GENOMIC DNA]</scope>
    <source>
        <strain evidence="1 2">DSM 6958</strain>
    </source>
</reference>